<gene>
    <name evidence="1" type="ORF">R3I93_007291</name>
</gene>
<proteinExistence type="predicted"/>
<reference evidence="1 2" key="1">
    <citation type="submission" date="2024-02" db="EMBL/GenBank/DDBJ databases">
        <title>Chromosome-level genome assembly of the Eurasian Minnow (Phoxinus phoxinus).</title>
        <authorList>
            <person name="Oriowo T.O."/>
            <person name="Martin S."/>
            <person name="Stange M."/>
            <person name="Chrysostomakis Y."/>
            <person name="Brown T."/>
            <person name="Winkler S."/>
            <person name="Kukowka S."/>
            <person name="Myers E.W."/>
            <person name="Bohne A."/>
        </authorList>
    </citation>
    <scope>NUCLEOTIDE SEQUENCE [LARGE SCALE GENOMIC DNA]</scope>
    <source>
        <strain evidence="1">ZFMK-TIS-60720</strain>
        <tissue evidence="1">Whole Organism</tissue>
    </source>
</reference>
<comment type="caution">
    <text evidence="1">The sequence shown here is derived from an EMBL/GenBank/DDBJ whole genome shotgun (WGS) entry which is preliminary data.</text>
</comment>
<dbReference type="EMBL" id="JAYKXH010000007">
    <property type="protein sequence ID" value="KAK7163204.1"/>
    <property type="molecule type" value="Genomic_DNA"/>
</dbReference>
<organism evidence="1 2">
    <name type="scientific">Phoxinus phoxinus</name>
    <name type="common">Eurasian minnow</name>
    <dbReference type="NCBI Taxonomy" id="58324"/>
    <lineage>
        <taxon>Eukaryota</taxon>
        <taxon>Metazoa</taxon>
        <taxon>Chordata</taxon>
        <taxon>Craniata</taxon>
        <taxon>Vertebrata</taxon>
        <taxon>Euteleostomi</taxon>
        <taxon>Actinopterygii</taxon>
        <taxon>Neopterygii</taxon>
        <taxon>Teleostei</taxon>
        <taxon>Ostariophysi</taxon>
        <taxon>Cypriniformes</taxon>
        <taxon>Leuciscidae</taxon>
        <taxon>Phoxininae</taxon>
        <taxon>Phoxinus</taxon>
    </lineage>
</organism>
<dbReference type="AlphaFoldDB" id="A0AAN9DDD4"/>
<evidence type="ECO:0000313" key="1">
    <source>
        <dbReference type="EMBL" id="KAK7163204.1"/>
    </source>
</evidence>
<evidence type="ECO:0000313" key="2">
    <source>
        <dbReference type="Proteomes" id="UP001364617"/>
    </source>
</evidence>
<sequence length="71" mass="8005">MPTRSGCAPGFPENYISLNPPFTGSICKLCIVPVREDGKSSPPCRDAGWTFLHMCHYDSDRHRALKVRKQK</sequence>
<dbReference type="Proteomes" id="UP001364617">
    <property type="component" value="Unassembled WGS sequence"/>
</dbReference>
<name>A0AAN9DDD4_9TELE</name>
<protein>
    <submittedName>
        <fullName evidence="1">Uncharacterized protein</fullName>
    </submittedName>
</protein>
<keyword evidence="2" id="KW-1185">Reference proteome</keyword>
<accession>A0AAN9DDD4</accession>